<dbReference type="AlphaFoldDB" id="A0AAE1H510"/>
<accession>A0AAE1H510</accession>
<dbReference type="GO" id="GO:0016301">
    <property type="term" value="F:kinase activity"/>
    <property type="evidence" value="ECO:0007669"/>
    <property type="project" value="UniProtKB-KW"/>
</dbReference>
<keyword evidence="3" id="KW-1185">Reference proteome</keyword>
<comment type="caution">
    <text evidence="2">The sequence shown here is derived from an EMBL/GenBank/DDBJ whole genome shotgun (WGS) entry which is preliminary data.</text>
</comment>
<protein>
    <submittedName>
        <fullName evidence="2">Cyclin-dependent kinase 2-interacting protein</fullName>
    </submittedName>
</protein>
<organism evidence="2 3">
    <name type="scientific">Frankliniella fusca</name>
    <dbReference type="NCBI Taxonomy" id="407009"/>
    <lineage>
        <taxon>Eukaryota</taxon>
        <taxon>Metazoa</taxon>
        <taxon>Ecdysozoa</taxon>
        <taxon>Arthropoda</taxon>
        <taxon>Hexapoda</taxon>
        <taxon>Insecta</taxon>
        <taxon>Pterygota</taxon>
        <taxon>Neoptera</taxon>
        <taxon>Paraneoptera</taxon>
        <taxon>Thysanoptera</taxon>
        <taxon>Terebrantia</taxon>
        <taxon>Thripoidea</taxon>
        <taxon>Thripidae</taxon>
        <taxon>Frankliniella</taxon>
    </lineage>
</organism>
<name>A0AAE1H510_9NEOP</name>
<reference evidence="2" key="2">
    <citation type="journal article" date="2023" name="BMC Genomics">
        <title>Pest status, molecular evolution, and epigenetic factors derived from the genome assembly of Frankliniella fusca, a thysanopteran phytovirus vector.</title>
        <authorList>
            <person name="Catto M.A."/>
            <person name="Labadie P.E."/>
            <person name="Jacobson A.L."/>
            <person name="Kennedy G.G."/>
            <person name="Srinivasan R."/>
            <person name="Hunt B.G."/>
        </authorList>
    </citation>
    <scope>NUCLEOTIDE SEQUENCE</scope>
    <source>
        <strain evidence="2">PL_HMW_Pooled</strain>
    </source>
</reference>
<reference evidence="2" key="1">
    <citation type="submission" date="2021-07" db="EMBL/GenBank/DDBJ databases">
        <authorList>
            <person name="Catto M.A."/>
            <person name="Jacobson A."/>
            <person name="Kennedy G."/>
            <person name="Labadie P."/>
            <person name="Hunt B.G."/>
            <person name="Srinivasan R."/>
        </authorList>
    </citation>
    <scope>NUCLEOTIDE SEQUENCE</scope>
    <source>
        <strain evidence="2">PL_HMW_Pooled</strain>
        <tissue evidence="2">Head</tissue>
    </source>
</reference>
<keyword evidence="2" id="KW-0808">Transferase</keyword>
<gene>
    <name evidence="2" type="ORF">KUF71_005697</name>
</gene>
<evidence type="ECO:0000313" key="2">
    <source>
        <dbReference type="EMBL" id="KAK3915010.1"/>
    </source>
</evidence>
<dbReference type="EMBL" id="JAHWGI010000394">
    <property type="protein sequence ID" value="KAK3915010.1"/>
    <property type="molecule type" value="Genomic_DNA"/>
</dbReference>
<sequence>MNFITMSTSSSPQSDQASSKRRSSVNLLSKTSGTFSYSEQRTSKNLSGISLKIKESAIELKSFEKQWNKLHASGILILNSIRTLKIESMRCGEPELYPRGLQERCDQLQNVVDKMRSCLATLEVLVNQLKALVELDCMQGGNKGPIHLSWSTDKFVNVNIVFLGQAYQEICNAYTRELALKSTVTEEVCHSPTKESLVYLISSWTLQPYLTKKCKTMLEIIFYETDSR</sequence>
<proteinExistence type="predicted"/>
<feature type="compositionally biased region" description="Low complexity" evidence="1">
    <location>
        <begin position="7"/>
        <end position="17"/>
    </location>
</feature>
<evidence type="ECO:0000313" key="3">
    <source>
        <dbReference type="Proteomes" id="UP001219518"/>
    </source>
</evidence>
<feature type="region of interest" description="Disordered" evidence="1">
    <location>
        <begin position="1"/>
        <end position="25"/>
    </location>
</feature>
<keyword evidence="2" id="KW-0418">Kinase</keyword>
<dbReference type="PRINTS" id="PR02040">
    <property type="entry name" value="CDK2IP"/>
</dbReference>
<dbReference type="Proteomes" id="UP001219518">
    <property type="component" value="Unassembled WGS sequence"/>
</dbReference>
<evidence type="ECO:0000256" key="1">
    <source>
        <dbReference type="SAM" id="MobiDB-lite"/>
    </source>
</evidence>
<dbReference type="InterPro" id="IPR023250">
    <property type="entry name" value="Cyclin-dep_Kinase_2_interact"/>
</dbReference>